<feature type="region of interest" description="Disordered" evidence="1">
    <location>
        <begin position="74"/>
        <end position="176"/>
    </location>
</feature>
<gene>
    <name evidence="2" type="ORF">FVE85_1821</name>
</gene>
<evidence type="ECO:0000256" key="1">
    <source>
        <dbReference type="SAM" id="MobiDB-lite"/>
    </source>
</evidence>
<organism evidence="2 3">
    <name type="scientific">Porphyridium purpureum</name>
    <name type="common">Red alga</name>
    <name type="synonym">Porphyridium cruentum</name>
    <dbReference type="NCBI Taxonomy" id="35688"/>
    <lineage>
        <taxon>Eukaryota</taxon>
        <taxon>Rhodophyta</taxon>
        <taxon>Bangiophyceae</taxon>
        <taxon>Porphyridiales</taxon>
        <taxon>Porphyridiaceae</taxon>
        <taxon>Porphyridium</taxon>
    </lineage>
</organism>
<sequence length="176" mass="18888">MEASVAATTALRATAKLDKDSEVRQFEAVWKALREPGDEAESAGGTARPRSRDWFEYERLSAFVSLHGDGLKVMRRETEEKENTNCDASAKTTPASLLAHDSLGMNAESPPGRMTASAGKGTRKRSRSQTKDTTTAVAPSRPSKTIGVAGSPQKKSGSEQRVELDQRGCTSDANCV</sequence>
<feature type="compositionally biased region" description="Polar residues" evidence="1">
    <location>
        <begin position="85"/>
        <end position="95"/>
    </location>
</feature>
<feature type="compositionally biased region" description="Basic and acidic residues" evidence="1">
    <location>
        <begin position="156"/>
        <end position="166"/>
    </location>
</feature>
<protein>
    <submittedName>
        <fullName evidence="2">Uncharacterized protein</fullName>
    </submittedName>
</protein>
<reference evidence="3" key="1">
    <citation type="journal article" date="2019" name="Nat. Commun.">
        <title>Expansion of phycobilisome linker gene families in mesophilic red algae.</title>
        <authorList>
            <person name="Lee J."/>
            <person name="Kim D."/>
            <person name="Bhattacharya D."/>
            <person name="Yoon H.S."/>
        </authorList>
    </citation>
    <scope>NUCLEOTIDE SEQUENCE [LARGE SCALE GENOMIC DNA]</scope>
    <source>
        <strain evidence="3">CCMP 1328</strain>
    </source>
</reference>
<accession>A0A5J4YWF9</accession>
<name>A0A5J4YWF9_PORPP</name>
<evidence type="ECO:0000313" key="2">
    <source>
        <dbReference type="EMBL" id="KAA8495666.1"/>
    </source>
</evidence>
<dbReference type="Proteomes" id="UP000324585">
    <property type="component" value="Unassembled WGS sequence"/>
</dbReference>
<proteinExistence type="predicted"/>
<dbReference type="EMBL" id="VRMN01000003">
    <property type="protein sequence ID" value="KAA8495666.1"/>
    <property type="molecule type" value="Genomic_DNA"/>
</dbReference>
<keyword evidence="3" id="KW-1185">Reference proteome</keyword>
<comment type="caution">
    <text evidence="2">The sequence shown here is derived from an EMBL/GenBank/DDBJ whole genome shotgun (WGS) entry which is preliminary data.</text>
</comment>
<dbReference type="AlphaFoldDB" id="A0A5J4YWF9"/>
<evidence type="ECO:0000313" key="3">
    <source>
        <dbReference type="Proteomes" id="UP000324585"/>
    </source>
</evidence>
<feature type="compositionally biased region" description="Basic and acidic residues" evidence="1">
    <location>
        <begin position="74"/>
        <end position="84"/>
    </location>
</feature>